<dbReference type="Gene3D" id="1.10.260.40">
    <property type="entry name" value="lambda repressor-like DNA-binding domains"/>
    <property type="match status" value="1"/>
</dbReference>
<dbReference type="EMBL" id="HF547348">
    <property type="protein sequence ID" value="CCO06625.1"/>
    <property type="molecule type" value="Genomic_DNA"/>
</dbReference>
<dbReference type="SUPFAM" id="SSF47413">
    <property type="entry name" value="lambda repressor-like DNA-binding domains"/>
    <property type="match status" value="1"/>
</dbReference>
<dbReference type="Pfam" id="PF12844">
    <property type="entry name" value="HTH_19"/>
    <property type="match status" value="1"/>
</dbReference>
<reference evidence="5" key="1">
    <citation type="submission" date="2012-10" db="EMBL/GenBank/DDBJ databases">
        <authorList>
            <person name="Lefevre C."/>
        </authorList>
    </citation>
    <scope>NUCLEOTIDE SEQUENCE</scope>
    <source>
        <strain evidence="5">BW-1</strain>
    </source>
</reference>
<dbReference type="STRING" id="1246637.MTBBW1_80014"/>
<dbReference type="RefSeq" id="WP_080798081.1">
    <property type="nucleotide sequence ID" value="NZ_LT828540.1"/>
</dbReference>
<evidence type="ECO:0000313" key="5">
    <source>
        <dbReference type="EMBL" id="CCO06625.1"/>
    </source>
</evidence>
<dbReference type="Pfam" id="PF07883">
    <property type="entry name" value="Cupin_2"/>
    <property type="match status" value="1"/>
</dbReference>
<evidence type="ECO:0000313" key="6">
    <source>
        <dbReference type="EMBL" id="SLM32676.1"/>
    </source>
</evidence>
<dbReference type="Pfam" id="PF00766">
    <property type="entry name" value="ETF_alpha"/>
    <property type="match status" value="1"/>
</dbReference>
<dbReference type="Pfam" id="PF01012">
    <property type="entry name" value="ETF"/>
    <property type="match status" value="1"/>
</dbReference>
<gene>
    <name evidence="5" type="primary">etfA</name>
    <name evidence="5" type="ORF">DEMABW1_80014</name>
    <name evidence="6" type="ORF">MTBBW1_80014</name>
</gene>
<dbReference type="OrthoDB" id="5343295at2"/>
<name>L0R525_9BACT</name>
<dbReference type="SUPFAM" id="SSF51182">
    <property type="entry name" value="RmlC-like cupins"/>
    <property type="match status" value="1"/>
</dbReference>
<evidence type="ECO:0000259" key="4">
    <source>
        <dbReference type="PROSITE" id="PS50943"/>
    </source>
</evidence>
<protein>
    <submittedName>
        <fullName evidence="5">Electron transfer flavoprotein FAD-binding domain protein</fullName>
    </submittedName>
</protein>
<dbReference type="SUPFAM" id="SSF52402">
    <property type="entry name" value="Adenine nucleotide alpha hydrolases-like"/>
    <property type="match status" value="1"/>
</dbReference>
<dbReference type="InterPro" id="IPR001308">
    <property type="entry name" value="ETF_a/FixB"/>
</dbReference>
<dbReference type="GO" id="GO:0009055">
    <property type="term" value="F:electron transfer activity"/>
    <property type="evidence" value="ECO:0007669"/>
    <property type="project" value="InterPro"/>
</dbReference>
<evidence type="ECO:0000256" key="3">
    <source>
        <dbReference type="SAM" id="MobiDB-lite"/>
    </source>
</evidence>
<dbReference type="SMART" id="SM00530">
    <property type="entry name" value="HTH_XRE"/>
    <property type="match status" value="1"/>
</dbReference>
<dbReference type="EMBL" id="FWEV01000325">
    <property type="protein sequence ID" value="SLM32676.1"/>
    <property type="molecule type" value="Genomic_DNA"/>
</dbReference>
<dbReference type="Gene3D" id="2.60.120.10">
    <property type="entry name" value="Jelly Rolls"/>
    <property type="match status" value="1"/>
</dbReference>
<comment type="similarity">
    <text evidence="1">Belongs to the ETF alpha-subunit/FixB family.</text>
</comment>
<dbReference type="InterPro" id="IPR014729">
    <property type="entry name" value="Rossmann-like_a/b/a_fold"/>
</dbReference>
<dbReference type="CDD" id="cd02209">
    <property type="entry name" value="cupin_XRE_C"/>
    <property type="match status" value="1"/>
</dbReference>
<dbReference type="GO" id="GO:0033539">
    <property type="term" value="P:fatty acid beta-oxidation using acyl-CoA dehydrogenase"/>
    <property type="evidence" value="ECO:0007669"/>
    <property type="project" value="TreeGrafter"/>
</dbReference>
<dbReference type="InterPro" id="IPR011051">
    <property type="entry name" value="RmlC_Cupin_sf"/>
</dbReference>
<keyword evidence="7" id="KW-1185">Reference proteome</keyword>
<evidence type="ECO:0000313" key="7">
    <source>
        <dbReference type="Proteomes" id="UP000191931"/>
    </source>
</evidence>
<reference evidence="6 7" key="3">
    <citation type="submission" date="2017-03" db="EMBL/GenBank/DDBJ databases">
        <authorList>
            <person name="Afonso C.L."/>
            <person name="Miller P.J."/>
            <person name="Scott M.A."/>
            <person name="Spackman E."/>
            <person name="Goraichik I."/>
            <person name="Dimitrov K.M."/>
            <person name="Suarez D.L."/>
            <person name="Swayne D.E."/>
        </authorList>
    </citation>
    <scope>NUCLEOTIDE SEQUENCE [LARGE SCALE GENOMIC DNA]</scope>
    <source>
        <strain evidence="6">PRJEB14757</strain>
    </source>
</reference>
<dbReference type="InterPro" id="IPR010982">
    <property type="entry name" value="Lambda_DNA-bd_dom_sf"/>
</dbReference>
<dbReference type="SUPFAM" id="SSF52467">
    <property type="entry name" value="DHS-like NAD/FAD-binding domain"/>
    <property type="match status" value="1"/>
</dbReference>
<keyword evidence="2" id="KW-0249">Electron transport</keyword>
<dbReference type="InterPro" id="IPR014710">
    <property type="entry name" value="RmlC-like_jellyroll"/>
</dbReference>
<keyword evidence="2" id="KW-0813">Transport</keyword>
<evidence type="ECO:0000256" key="2">
    <source>
        <dbReference type="ARBA" id="ARBA00022982"/>
    </source>
</evidence>
<proteinExistence type="inferred from homology"/>
<feature type="domain" description="HTH cro/C1-type" evidence="4">
    <location>
        <begin position="415"/>
        <end position="469"/>
    </location>
</feature>
<evidence type="ECO:0000256" key="1">
    <source>
        <dbReference type="ARBA" id="ARBA00005817"/>
    </source>
</evidence>
<dbReference type="Gene3D" id="3.40.50.620">
    <property type="entry name" value="HUPs"/>
    <property type="match status" value="1"/>
</dbReference>
<feature type="region of interest" description="Disordered" evidence="3">
    <location>
        <begin position="380"/>
        <end position="401"/>
    </location>
</feature>
<organism evidence="5">
    <name type="scientific">Desulfamplus magnetovallimortis</name>
    <dbReference type="NCBI Taxonomy" id="1246637"/>
    <lineage>
        <taxon>Bacteria</taxon>
        <taxon>Pseudomonadati</taxon>
        <taxon>Thermodesulfobacteriota</taxon>
        <taxon>Desulfobacteria</taxon>
        <taxon>Desulfobacterales</taxon>
        <taxon>Desulfobacteraceae</taxon>
        <taxon>Desulfamplus</taxon>
    </lineage>
</organism>
<dbReference type="PANTHER" id="PTHR43153">
    <property type="entry name" value="ELECTRON TRANSFER FLAVOPROTEIN ALPHA"/>
    <property type="match status" value="1"/>
</dbReference>
<dbReference type="CDD" id="cd00093">
    <property type="entry name" value="HTH_XRE"/>
    <property type="match status" value="1"/>
</dbReference>
<dbReference type="InterPro" id="IPR029035">
    <property type="entry name" value="DHS-like_NAD/FAD-binding_dom"/>
</dbReference>
<dbReference type="Proteomes" id="UP000191931">
    <property type="component" value="Unassembled WGS sequence"/>
</dbReference>
<sequence length="584" mass="64574">MNKLTNDIWVLGDTRSLSLLNSSLNVLEGARELAALRSEVKSRTVFVLMKGAACEQEDESVQLKDAMEKAVSHGADKILVLTFASKQADILTGTYSRMLANVVQKKQPLVCLFPLNAMMREIAARTAFLCHSGLIADCLRFKYENGEIIAVCPSHGGEIMAELGFSDRSKTGFITVQPNAFKRKEIQKKNQTDTFSPKSQSIPQALDLEKLHLDEVEFYEEIKFPEDCETLFYEEARLISRRRKTFSPQSLETANKVVAGGAGLGNVDGFRGLRKLAAALGAQIGATRPPVLWHWTDEESLIGQTGKSIRPELLITVGTSGAVQYTAGITEAKKIVAINKDPGAPIFQFADIGIVEDAAIFIPLFTDKVQKIAMRSLADSIEKRSGQGSENSIGGYDESEGGIAAHNSADFGSKLMQMRTAHQLSQDDLAHRTGRTPEFIEELENNRTTPSVGFMIQLAEVFGVDSGTFLNEDERSALSGNRAKEYTRRTANYYYQTLTPGAENEHLRVFMVTIESNKKHKPVAYRHEGEEFVYVMEGILELTLEGKPHKLMAGESMKFNSQTPHQLKSLGSKDTRCLVTLYTP</sequence>
<dbReference type="GO" id="GO:0003677">
    <property type="term" value="F:DNA binding"/>
    <property type="evidence" value="ECO:0007669"/>
    <property type="project" value="InterPro"/>
</dbReference>
<dbReference type="PANTHER" id="PTHR43153:SF1">
    <property type="entry name" value="ELECTRON TRANSFER FLAVOPROTEIN SUBUNIT ALPHA, MITOCHONDRIAL"/>
    <property type="match status" value="1"/>
</dbReference>
<reference evidence="5" key="2">
    <citation type="submission" date="2012-12" db="EMBL/GenBank/DDBJ databases">
        <title>Region harboring genes involved in magnetosome formation of Candidatus Desulfamplus magnetosmortis.</title>
        <authorList>
            <person name="Lefevre C.T."/>
            <person name="Bazylinski D.A."/>
        </authorList>
    </citation>
    <scope>NUCLEOTIDE SEQUENCE</scope>
    <source>
        <strain evidence="5">BW-1</strain>
    </source>
</reference>
<dbReference type="GO" id="GO:0050660">
    <property type="term" value="F:flavin adenine dinucleotide binding"/>
    <property type="evidence" value="ECO:0007669"/>
    <property type="project" value="InterPro"/>
</dbReference>
<accession>L0R525</accession>
<dbReference type="InterPro" id="IPR014730">
    <property type="entry name" value="ETF_a/b_N"/>
</dbReference>
<dbReference type="AlphaFoldDB" id="L0R525"/>
<dbReference type="InterPro" id="IPR014731">
    <property type="entry name" value="ETF_asu_C"/>
</dbReference>
<dbReference type="InterPro" id="IPR013096">
    <property type="entry name" value="Cupin_2"/>
</dbReference>
<dbReference type="SMART" id="SM00893">
    <property type="entry name" value="ETF"/>
    <property type="match status" value="1"/>
</dbReference>
<dbReference type="InterPro" id="IPR001387">
    <property type="entry name" value="Cro/C1-type_HTH"/>
</dbReference>
<dbReference type="Gene3D" id="3.40.50.1220">
    <property type="entry name" value="TPP-binding domain"/>
    <property type="match status" value="1"/>
</dbReference>
<dbReference type="PROSITE" id="PS50943">
    <property type="entry name" value="HTH_CROC1"/>
    <property type="match status" value="1"/>
</dbReference>